<evidence type="ECO:0000256" key="5">
    <source>
        <dbReference type="ARBA" id="ARBA00022989"/>
    </source>
</evidence>
<name>A0A830H9V3_9CHLO</name>
<gene>
    <name evidence="8" type="ORF">PPROV_000285000</name>
</gene>
<keyword evidence="6 7" id="KW-0472">Membrane</keyword>
<protein>
    <recommendedName>
        <fullName evidence="7">PRA1 family protein</fullName>
    </recommendedName>
</protein>
<comment type="function">
    <text evidence="1 7">May be involved in both secretory and endocytic intracellular trafficking in the endosomal/prevacuolar compartments.</text>
</comment>
<dbReference type="EMBL" id="BNJQ01000007">
    <property type="protein sequence ID" value="GHP04096.1"/>
    <property type="molecule type" value="Genomic_DNA"/>
</dbReference>
<dbReference type="OrthoDB" id="537033at2759"/>
<keyword evidence="9" id="KW-1185">Reference proteome</keyword>
<dbReference type="GO" id="GO:0005783">
    <property type="term" value="C:endoplasmic reticulum"/>
    <property type="evidence" value="ECO:0007669"/>
    <property type="project" value="UniProtKB-ARBA"/>
</dbReference>
<comment type="caution">
    <text evidence="8">The sequence shown here is derived from an EMBL/GenBank/DDBJ whole genome shotgun (WGS) entry which is preliminary data.</text>
</comment>
<reference evidence="8" key="1">
    <citation type="submission" date="2020-10" db="EMBL/GenBank/DDBJ databases">
        <title>Unveiling of a novel bifunctional photoreceptor, Dualchrome1, isolated from a cosmopolitan green alga.</title>
        <authorList>
            <person name="Suzuki S."/>
            <person name="Kawachi M."/>
        </authorList>
    </citation>
    <scope>NUCLEOTIDE SEQUENCE</scope>
    <source>
        <strain evidence="8">NIES 2893</strain>
    </source>
</reference>
<evidence type="ECO:0000313" key="8">
    <source>
        <dbReference type="EMBL" id="GHP04096.1"/>
    </source>
</evidence>
<feature type="transmembrane region" description="Helical" evidence="7">
    <location>
        <begin position="76"/>
        <end position="97"/>
    </location>
</feature>
<evidence type="ECO:0000256" key="7">
    <source>
        <dbReference type="RuleBase" id="RU363107"/>
    </source>
</evidence>
<evidence type="ECO:0000256" key="6">
    <source>
        <dbReference type="ARBA" id="ARBA00023136"/>
    </source>
</evidence>
<keyword evidence="4 7" id="KW-0812">Transmembrane</keyword>
<dbReference type="PANTHER" id="PTHR12859">
    <property type="entry name" value="PRA1 PROTEIN"/>
    <property type="match status" value="1"/>
</dbReference>
<evidence type="ECO:0000256" key="2">
    <source>
        <dbReference type="ARBA" id="ARBA00004141"/>
    </source>
</evidence>
<accession>A0A830H9V3</accession>
<dbReference type="InterPro" id="IPR004895">
    <property type="entry name" value="Prenylated_rab_accept_PRA1"/>
</dbReference>
<dbReference type="GO" id="GO:0016192">
    <property type="term" value="P:vesicle-mediated transport"/>
    <property type="evidence" value="ECO:0007669"/>
    <property type="project" value="UniProtKB-ARBA"/>
</dbReference>
<dbReference type="Proteomes" id="UP000660262">
    <property type="component" value="Unassembled WGS sequence"/>
</dbReference>
<evidence type="ECO:0000256" key="1">
    <source>
        <dbReference type="ARBA" id="ARBA00002501"/>
    </source>
</evidence>
<proteinExistence type="inferred from homology"/>
<keyword evidence="5 7" id="KW-1133">Transmembrane helix</keyword>
<evidence type="ECO:0000313" key="9">
    <source>
        <dbReference type="Proteomes" id="UP000660262"/>
    </source>
</evidence>
<dbReference type="Pfam" id="PF03208">
    <property type="entry name" value="PRA1"/>
    <property type="match status" value="1"/>
</dbReference>
<evidence type="ECO:0000256" key="3">
    <source>
        <dbReference type="ARBA" id="ARBA00006483"/>
    </source>
</evidence>
<comment type="subcellular location">
    <subcellularLocation>
        <location evidence="2 7">Membrane</location>
        <topology evidence="2 7">Multi-pass membrane protein</topology>
    </subcellularLocation>
</comment>
<dbReference type="GO" id="GO:0016020">
    <property type="term" value="C:membrane"/>
    <property type="evidence" value="ECO:0007669"/>
    <property type="project" value="UniProtKB-SubCell"/>
</dbReference>
<feature type="transmembrane region" description="Helical" evidence="7">
    <location>
        <begin position="148"/>
        <end position="168"/>
    </location>
</feature>
<sequence length="218" mass="23839">MDWSQVTASELASAVAEVEMPTPRPLPEFFAKFAPPPSASKLKSRVKCNVYYYRSNYAVMILLTSLFGFYRNPGALFSFLVTTFSALLCNDPFANAVHTRALTLARKVHPPLAAWMRSGTANAAAGMHATGFHTAPRSRGGGVRVCGFPRNMVVAALLVLSALVIYLTSAVTTICFYLTVGFAIVFAHASLRMPNLKARLASAREDFKNVWRGFDHTL</sequence>
<organism evidence="8 9">
    <name type="scientific">Pycnococcus provasolii</name>
    <dbReference type="NCBI Taxonomy" id="41880"/>
    <lineage>
        <taxon>Eukaryota</taxon>
        <taxon>Viridiplantae</taxon>
        <taxon>Chlorophyta</taxon>
        <taxon>Pseudoscourfieldiophyceae</taxon>
        <taxon>Pseudoscourfieldiales</taxon>
        <taxon>Pycnococcaceae</taxon>
        <taxon>Pycnococcus</taxon>
    </lineage>
</organism>
<feature type="transmembrane region" description="Helical" evidence="7">
    <location>
        <begin position="51"/>
        <end position="70"/>
    </location>
</feature>
<keyword evidence="7" id="KW-0813">Transport</keyword>
<dbReference type="AlphaFoldDB" id="A0A830H9V3"/>
<evidence type="ECO:0000256" key="4">
    <source>
        <dbReference type="ARBA" id="ARBA00022692"/>
    </source>
</evidence>
<comment type="similarity">
    <text evidence="3 7">Belongs to the PRA1 family.</text>
</comment>
<dbReference type="PANTHER" id="PTHR12859:SF0">
    <property type="entry name" value="PRA1 FAMILY PROTEIN"/>
    <property type="match status" value="1"/>
</dbReference>